<dbReference type="PANTHER" id="PTHR34980:SF2">
    <property type="entry name" value="INNER MEMBRANE PROTEIN YHAH-RELATED"/>
    <property type="match status" value="1"/>
</dbReference>
<dbReference type="Pfam" id="PF05656">
    <property type="entry name" value="DUF805"/>
    <property type="match status" value="1"/>
</dbReference>
<evidence type="ECO:0000313" key="3">
    <source>
        <dbReference type="EMBL" id="PZR53363.1"/>
    </source>
</evidence>
<proteinExistence type="predicted"/>
<evidence type="ECO:0000256" key="2">
    <source>
        <dbReference type="SAM" id="Phobius"/>
    </source>
</evidence>
<protein>
    <submittedName>
        <fullName evidence="3">DUF805 domain-containing protein</fullName>
    </submittedName>
</protein>
<accession>A0A2W5WRV7</accession>
<dbReference type="EMBL" id="QKWH01000004">
    <property type="protein sequence ID" value="PZR53363.1"/>
    <property type="molecule type" value="Genomic_DNA"/>
</dbReference>
<gene>
    <name evidence="3" type="ORF">DNL40_07530</name>
</gene>
<keyword evidence="2" id="KW-0472">Membrane</keyword>
<evidence type="ECO:0000313" key="4">
    <source>
        <dbReference type="Proteomes" id="UP000248783"/>
    </source>
</evidence>
<feature type="transmembrane region" description="Helical" evidence="2">
    <location>
        <begin position="26"/>
        <end position="49"/>
    </location>
</feature>
<organism evidence="3 4">
    <name type="scientific">Xylanimonas oleitrophica</name>
    <dbReference type="NCBI Taxonomy" id="2607479"/>
    <lineage>
        <taxon>Bacteria</taxon>
        <taxon>Bacillati</taxon>
        <taxon>Actinomycetota</taxon>
        <taxon>Actinomycetes</taxon>
        <taxon>Micrococcales</taxon>
        <taxon>Promicromonosporaceae</taxon>
        <taxon>Xylanimonas</taxon>
    </lineage>
</organism>
<keyword evidence="4" id="KW-1185">Reference proteome</keyword>
<sequence>MSFVDSIKSVLSKYATFSGRARRSELWWYLLAVNLSFVALGIVFVAVAASTADPVTGDPGAATLVVSLLFFLVYLSLILPTLAVQVRRLHDGDRSGWWILLSLVPVGNIVLLVFYALEGTRGPNRFGPDPKGETGYGIQPGVVTQAPTV</sequence>
<name>A0A2W5WRV7_9MICO</name>
<dbReference type="PANTHER" id="PTHR34980">
    <property type="entry name" value="INNER MEMBRANE PROTEIN-RELATED-RELATED"/>
    <property type="match status" value="1"/>
</dbReference>
<reference evidence="3 4" key="1">
    <citation type="submission" date="2018-06" db="EMBL/GenBank/DDBJ databases">
        <title>Whole genome sequencing of a novel hydrocarbon degrading bacterial strain, PW21 isolated from oil contaminated produced water sample.</title>
        <authorList>
            <person name="Nagkirti P."/>
            <person name="Shaikh A."/>
            <person name="Gowdaman V."/>
            <person name="Engineer A.E."/>
            <person name="Dagar S."/>
            <person name="Dhakephalkar P.K."/>
        </authorList>
    </citation>
    <scope>NUCLEOTIDE SEQUENCE [LARGE SCALE GENOMIC DNA]</scope>
    <source>
        <strain evidence="3 4">PW21</strain>
    </source>
</reference>
<evidence type="ECO:0000256" key="1">
    <source>
        <dbReference type="SAM" id="MobiDB-lite"/>
    </source>
</evidence>
<dbReference type="RefSeq" id="WP_111250641.1">
    <property type="nucleotide sequence ID" value="NZ_QKWH01000004.1"/>
</dbReference>
<dbReference type="Proteomes" id="UP000248783">
    <property type="component" value="Unassembled WGS sequence"/>
</dbReference>
<dbReference type="AlphaFoldDB" id="A0A2W5WRV7"/>
<feature type="transmembrane region" description="Helical" evidence="2">
    <location>
        <begin position="96"/>
        <end position="117"/>
    </location>
</feature>
<feature type="transmembrane region" description="Helical" evidence="2">
    <location>
        <begin position="61"/>
        <end position="84"/>
    </location>
</feature>
<feature type="region of interest" description="Disordered" evidence="1">
    <location>
        <begin position="125"/>
        <end position="149"/>
    </location>
</feature>
<keyword evidence="2" id="KW-0812">Transmembrane</keyword>
<dbReference type="InterPro" id="IPR008523">
    <property type="entry name" value="DUF805"/>
</dbReference>
<keyword evidence="2" id="KW-1133">Transmembrane helix</keyword>
<dbReference type="GO" id="GO:0005886">
    <property type="term" value="C:plasma membrane"/>
    <property type="evidence" value="ECO:0007669"/>
    <property type="project" value="TreeGrafter"/>
</dbReference>
<comment type="caution">
    <text evidence="3">The sequence shown here is derived from an EMBL/GenBank/DDBJ whole genome shotgun (WGS) entry which is preliminary data.</text>
</comment>